<name>A0A6H5GMB4_9HEMI</name>
<keyword evidence="2" id="KW-1185">Reference proteome</keyword>
<dbReference type="InterPro" id="IPR009548">
    <property type="entry name" value="Prkrip1"/>
</dbReference>
<dbReference type="EMBL" id="CADCXU010015106">
    <property type="protein sequence ID" value="CAB0004573.1"/>
    <property type="molecule type" value="Genomic_DNA"/>
</dbReference>
<protein>
    <submittedName>
        <fullName evidence="1">Uncharacterized protein</fullName>
    </submittedName>
</protein>
<proteinExistence type="predicted"/>
<dbReference type="PANTHER" id="PTHR13507:SF0">
    <property type="entry name" value="PRKR-INTERACTING PROTEIN 1"/>
    <property type="match status" value="1"/>
</dbReference>
<organism evidence="1 2">
    <name type="scientific">Nesidiocoris tenuis</name>
    <dbReference type="NCBI Taxonomy" id="355587"/>
    <lineage>
        <taxon>Eukaryota</taxon>
        <taxon>Metazoa</taxon>
        <taxon>Ecdysozoa</taxon>
        <taxon>Arthropoda</taxon>
        <taxon>Hexapoda</taxon>
        <taxon>Insecta</taxon>
        <taxon>Pterygota</taxon>
        <taxon>Neoptera</taxon>
        <taxon>Paraneoptera</taxon>
        <taxon>Hemiptera</taxon>
        <taxon>Heteroptera</taxon>
        <taxon>Panheteroptera</taxon>
        <taxon>Cimicomorpha</taxon>
        <taxon>Miridae</taxon>
        <taxon>Dicyphina</taxon>
        <taxon>Nesidiocoris</taxon>
    </lineage>
</organism>
<dbReference type="PANTHER" id="PTHR13507">
    <property type="entry name" value="PRKR-INTERACTING PROTEIN 1"/>
    <property type="match status" value="1"/>
</dbReference>
<reference evidence="1 2" key="1">
    <citation type="submission" date="2020-02" db="EMBL/GenBank/DDBJ databases">
        <authorList>
            <person name="Ferguson B K."/>
        </authorList>
    </citation>
    <scope>NUCLEOTIDE SEQUENCE [LARGE SCALE GENOMIC DNA]</scope>
</reference>
<dbReference type="GO" id="GO:0003725">
    <property type="term" value="F:double-stranded RNA binding"/>
    <property type="evidence" value="ECO:0007669"/>
    <property type="project" value="InterPro"/>
</dbReference>
<dbReference type="AlphaFoldDB" id="A0A6H5GMB4"/>
<dbReference type="Proteomes" id="UP000479000">
    <property type="component" value="Unassembled WGS sequence"/>
</dbReference>
<dbReference type="OrthoDB" id="10067079at2759"/>
<dbReference type="GO" id="GO:0019901">
    <property type="term" value="F:protein kinase binding"/>
    <property type="evidence" value="ECO:0007669"/>
    <property type="project" value="TreeGrafter"/>
</dbReference>
<sequence length="190" mass="21586">MKSNNEKDSKASVEKKTVKNTLIDIQRIKLEKLMKNPEKPVVIPDRQKQKRDPHVPEFVRNVMGSSAGAGSGEFHVYRHLRRKEYARQKNISEKSAKNTLDEEFQQKLVENQKKAEERTAKKRAKRLKKRQNLKKKKIEKAKMPQFTDAPSDSKDSESESDDSNDDESKASATPTTTETDLAQAGDGSST</sequence>
<evidence type="ECO:0000313" key="1">
    <source>
        <dbReference type="EMBL" id="CAB0004573.1"/>
    </source>
</evidence>
<evidence type="ECO:0000313" key="2">
    <source>
        <dbReference type="Proteomes" id="UP000479000"/>
    </source>
</evidence>
<accession>A0A6H5GMB4</accession>
<dbReference type="GO" id="GO:0004860">
    <property type="term" value="F:protein kinase inhibitor activity"/>
    <property type="evidence" value="ECO:0007669"/>
    <property type="project" value="TreeGrafter"/>
</dbReference>
<dbReference type="Pfam" id="PF06658">
    <property type="entry name" value="DUF1168"/>
    <property type="match status" value="1"/>
</dbReference>
<gene>
    <name evidence="1" type="ORF">NTEN_LOCUS10050</name>
</gene>
<dbReference type="GO" id="GO:0005730">
    <property type="term" value="C:nucleolus"/>
    <property type="evidence" value="ECO:0007669"/>
    <property type="project" value="TreeGrafter"/>
</dbReference>